<dbReference type="NCBIfam" id="TIGR00229">
    <property type="entry name" value="sensory_box"/>
    <property type="match status" value="4"/>
</dbReference>
<dbReference type="Pfam" id="PF00563">
    <property type="entry name" value="EAL"/>
    <property type="match status" value="1"/>
</dbReference>
<feature type="domain" description="EAL" evidence="4">
    <location>
        <begin position="1152"/>
        <end position="1405"/>
    </location>
</feature>
<keyword evidence="8" id="KW-1185">Reference proteome</keyword>
<evidence type="ECO:0000259" key="4">
    <source>
        <dbReference type="PROSITE" id="PS50883"/>
    </source>
</evidence>
<dbReference type="Gene3D" id="3.30.450.20">
    <property type="entry name" value="PAS domain"/>
    <property type="match status" value="5"/>
</dbReference>
<reference evidence="7 8" key="1">
    <citation type="journal article" date="2008" name="Proc. Natl. Acad. Sci. U.S.A.">
        <title>Niche adaptation and genome expansion in the chlorophyll d-producing cyanobacterium Acaryochloris marina.</title>
        <authorList>
            <person name="Swingley W.D."/>
            <person name="Chen M."/>
            <person name="Cheung P.C."/>
            <person name="Conrad A.L."/>
            <person name="Dejesa L.C."/>
            <person name="Hao J."/>
            <person name="Honchak B.M."/>
            <person name="Karbach L.E."/>
            <person name="Kurdoglu A."/>
            <person name="Lahiri S."/>
            <person name="Mastrian S.D."/>
            <person name="Miyashita H."/>
            <person name="Page L."/>
            <person name="Ramakrishna P."/>
            <person name="Satoh S."/>
            <person name="Sattley W.M."/>
            <person name="Shimada Y."/>
            <person name="Taylor H.L."/>
            <person name="Tomo T."/>
            <person name="Tsuchiya T."/>
            <person name="Wang Z.T."/>
            <person name="Raymond J."/>
            <person name="Mimuro M."/>
            <person name="Blankenship R.E."/>
            <person name="Touchman J.W."/>
        </authorList>
    </citation>
    <scope>NUCLEOTIDE SEQUENCE [LARGE SCALE GENOMIC DNA]</scope>
    <source>
        <strain evidence="8">MBIC 11017</strain>
    </source>
</reference>
<dbReference type="SMART" id="SM00086">
    <property type="entry name" value="PAC"/>
    <property type="match status" value="4"/>
</dbReference>
<dbReference type="InterPro" id="IPR046342">
    <property type="entry name" value="CBS_dom_sf"/>
</dbReference>
<dbReference type="InterPro" id="IPR043128">
    <property type="entry name" value="Rev_trsase/Diguanyl_cyclase"/>
</dbReference>
<dbReference type="InterPro" id="IPR029787">
    <property type="entry name" value="Nucleotide_cyclase"/>
</dbReference>
<dbReference type="Pfam" id="PF08448">
    <property type="entry name" value="PAS_4"/>
    <property type="match status" value="2"/>
</dbReference>
<dbReference type="STRING" id="329726.AM1_3454"/>
<feature type="domain" description="PAC" evidence="3">
    <location>
        <begin position="405"/>
        <end position="457"/>
    </location>
</feature>
<dbReference type="SUPFAM" id="SSF55785">
    <property type="entry name" value="PYP-like sensor domain (PAS domain)"/>
    <property type="match status" value="5"/>
</dbReference>
<dbReference type="Pfam" id="PF00571">
    <property type="entry name" value="CBS"/>
    <property type="match status" value="4"/>
</dbReference>
<dbReference type="PROSITE" id="PS51371">
    <property type="entry name" value="CBS"/>
    <property type="match status" value="4"/>
</dbReference>
<dbReference type="Pfam" id="PF08447">
    <property type="entry name" value="PAS_3"/>
    <property type="match status" value="1"/>
</dbReference>
<evidence type="ECO:0000259" key="2">
    <source>
        <dbReference type="PROSITE" id="PS50112"/>
    </source>
</evidence>
<feature type="domain" description="PAC" evidence="3">
    <location>
        <begin position="674"/>
        <end position="726"/>
    </location>
</feature>
<evidence type="ECO:0000259" key="5">
    <source>
        <dbReference type="PROSITE" id="PS50887"/>
    </source>
</evidence>
<dbReference type="Gene3D" id="3.30.70.270">
    <property type="match status" value="1"/>
</dbReference>
<dbReference type="eggNOG" id="COG3290">
    <property type="taxonomic scope" value="Bacteria"/>
</dbReference>
<dbReference type="CDD" id="cd17774">
    <property type="entry name" value="CBS_two-component_sensor_histidine_kinase_repeat2"/>
    <property type="match status" value="1"/>
</dbReference>
<dbReference type="SMART" id="SM00052">
    <property type="entry name" value="EAL"/>
    <property type="match status" value="1"/>
</dbReference>
<feature type="domain" description="CBS" evidence="6">
    <location>
        <begin position="165"/>
        <end position="226"/>
    </location>
</feature>
<dbReference type="KEGG" id="amr:AM1_3454"/>
<name>B0C150_ACAM1</name>
<dbReference type="SUPFAM" id="SSF141868">
    <property type="entry name" value="EAL domain-like"/>
    <property type="match status" value="1"/>
</dbReference>
<dbReference type="CDD" id="cd01949">
    <property type="entry name" value="GGDEF"/>
    <property type="match status" value="1"/>
</dbReference>
<dbReference type="EMBL" id="CP000828">
    <property type="protein sequence ID" value="ABW28448.1"/>
    <property type="molecule type" value="Genomic_DNA"/>
</dbReference>
<evidence type="ECO:0000259" key="6">
    <source>
        <dbReference type="PROSITE" id="PS51371"/>
    </source>
</evidence>
<protein>
    <submittedName>
        <fullName evidence="7">Signal transduction protein containing an EAL domain, a PAS domain, a CBS domain pair and a GGDEF domain</fullName>
    </submittedName>
</protein>
<dbReference type="InterPro" id="IPR001610">
    <property type="entry name" value="PAC"/>
</dbReference>
<dbReference type="InterPro" id="IPR001633">
    <property type="entry name" value="EAL_dom"/>
</dbReference>
<dbReference type="SUPFAM" id="SSF54631">
    <property type="entry name" value="CBS-domain pair"/>
    <property type="match status" value="2"/>
</dbReference>
<feature type="domain" description="PAC" evidence="3">
    <location>
        <begin position="548"/>
        <end position="600"/>
    </location>
</feature>
<dbReference type="FunFam" id="3.30.450.20:FF:000099">
    <property type="entry name" value="Sensory box sensor histidine kinase"/>
    <property type="match status" value="1"/>
</dbReference>
<dbReference type="eggNOG" id="COG2202">
    <property type="taxonomic scope" value="Bacteria"/>
</dbReference>
<feature type="domain" description="PAC" evidence="3">
    <location>
        <begin position="924"/>
        <end position="976"/>
    </location>
</feature>
<gene>
    <name evidence="7" type="ordered locus">AM1_3454</name>
</gene>
<dbReference type="PROSITE" id="PS50883">
    <property type="entry name" value="EAL"/>
    <property type="match status" value="1"/>
</dbReference>
<organism evidence="7 8">
    <name type="scientific">Acaryochloris marina (strain MBIC 11017)</name>
    <dbReference type="NCBI Taxonomy" id="329726"/>
    <lineage>
        <taxon>Bacteria</taxon>
        <taxon>Bacillati</taxon>
        <taxon>Cyanobacteriota</taxon>
        <taxon>Cyanophyceae</taxon>
        <taxon>Acaryochloridales</taxon>
        <taxon>Acaryochloridaceae</taxon>
        <taxon>Acaryochloris</taxon>
    </lineage>
</organism>
<dbReference type="Gene3D" id="3.20.20.450">
    <property type="entry name" value="EAL domain"/>
    <property type="match status" value="1"/>
</dbReference>
<dbReference type="CDD" id="cd01948">
    <property type="entry name" value="EAL"/>
    <property type="match status" value="1"/>
</dbReference>
<dbReference type="InterPro" id="IPR000700">
    <property type="entry name" value="PAS-assoc_C"/>
</dbReference>
<dbReference type="InterPro" id="IPR013656">
    <property type="entry name" value="PAS_4"/>
</dbReference>
<feature type="domain" description="CBS" evidence="6">
    <location>
        <begin position="235"/>
        <end position="295"/>
    </location>
</feature>
<dbReference type="PROSITE" id="PS50112">
    <property type="entry name" value="PAS"/>
    <property type="match status" value="3"/>
</dbReference>
<feature type="domain" description="GGDEF" evidence="5">
    <location>
        <begin position="1008"/>
        <end position="1141"/>
    </location>
</feature>
<dbReference type="PANTHER" id="PTHR44757">
    <property type="entry name" value="DIGUANYLATE CYCLASE DGCP"/>
    <property type="match status" value="1"/>
</dbReference>
<dbReference type="InterPro" id="IPR000644">
    <property type="entry name" value="CBS_dom"/>
</dbReference>
<dbReference type="GO" id="GO:0006355">
    <property type="term" value="P:regulation of DNA-templated transcription"/>
    <property type="evidence" value="ECO:0007669"/>
    <property type="project" value="InterPro"/>
</dbReference>
<dbReference type="eggNOG" id="COG2199">
    <property type="taxonomic scope" value="Bacteria"/>
</dbReference>
<evidence type="ECO:0000313" key="7">
    <source>
        <dbReference type="EMBL" id="ABW28448.1"/>
    </source>
</evidence>
<sequence>MTSQPSTQVKQPWLNLAAVQASLERHPLVVTPQASLKEVVLLMSLGREGKANAARPQRSSYVLVQHQQKLVGILTERDIVKLSTTTTDFSQVSASEVMSTELYTLLETELQDILTPLTLLQTHHIRHLPVLNDTGGLIGVITTESLRKVLEPTMLLKLRHVSEVMTPTVVTAPPSDTIQQLAQRMAMHQMSCVVIAQQQSQTSGVQPLGIITERDIVKFQALSLDLQTTLAETVMSQPLVCLNLDDKLWDAHQTMQDMQVRRLVVMGQQGDLAGILTQASILDALNVPEAHHTAEVLHHQVEQIRDDRILSLQHQNLNLEKKVEADAATLYFCQERFRVMFEQAVIGIAHVDLQGQVMLANQRFCDLLQRTPAQVTHTPMNDVLQMPQVGGNWQETLHAQTQDSIQIEHHYRHPQGHSAWLDLTISLATTSTGAPDYFIVMVQDISDRKQAELERQKLNRELETRVSLGISAFRASEKRFRMLFNAAPDALFVVDFQGVIRRVNQAAIQQSGYKASELLGSVLKTYLSEASQAACETYVAQLVDQGSYHQTLEFIHKNGTPLVIDCSCNVVTDPASQEPYILMVQRDISDQVQADTALRESEQRFQQMADCAPVLLWMSGVDKQCTFFNQQWLEFTGQTMAHELGKGWAEGIHPEDRQTSLDICKTAFDAREPFCMEYRLRRHDGAYRWLIDMGTPRFLPNGEFIGYIGSCVDITDRKTLEDKVRSSEAQIRAVFNGMTDIVFVFDTETQQINAIPPSIVSPDMVETINQTAEVLLLENEQAQAFHEHIQQAINSQETVTFEYQLPSTSIPAWYVASITPLSPTSAIWVAHNITDRKYMEQELFQEKELAQVTLQSIGDAVITTDAQGQIRHLNAVAEQLTGWSCFEAQGHPIHEVFQVVDETTRRPDIQLIDSVLMTGEIAISEHQALLIAQDGQEYAIDHSAAPIRDRNTTILGIVVVFRDVSQSRQLSQQMTWHASHDSLTGLVNRYQFEQLLQKALQSAHRDQLQHVLCYLDLDQFKIVNDTCGHAAGDELLQQVAELFKHTIRSTDIIARLGGDEFGLLLHQCSIERAQVIAEQLRQRLQTFRFNWNQQAFSIGLSIGLVAINYDSHNLSSLISAADAACYAAKARGRNRIHVYQLDDLELVQQRGTQRWSRRIKQALEENRFRLYGQAIVPADPEQSEIHQCCEVLLRMVDEQDQVVSAATFIPAAERYNLMPEIDRWVISQFLVDHFNPPQMPKTGGDQPFPYMINLSGASIGDEQFLQFLQEQFQRYPHAAPQICFEITETAAISNLNQAITFINELKQLGCKFALDDFGSGLSSFAYLKTLPVDYLKIDGHFIEDMANDPATQAIVESINHIGHVMGLQTIAESVGDLSTRKQLQSMGIDYVQGYGIALPCSLTYA</sequence>
<feature type="domain" description="PAS" evidence="2">
    <location>
        <begin position="846"/>
        <end position="919"/>
    </location>
</feature>
<dbReference type="SMART" id="SM00267">
    <property type="entry name" value="GGDEF"/>
    <property type="match status" value="1"/>
</dbReference>
<dbReference type="eggNOG" id="COG0517">
    <property type="taxonomic scope" value="Bacteria"/>
</dbReference>
<dbReference type="eggNOG" id="COG2200">
    <property type="taxonomic scope" value="Bacteria"/>
</dbReference>
<dbReference type="HOGENOM" id="CLU_254019_0_0_3"/>
<dbReference type="InterPro" id="IPR035919">
    <property type="entry name" value="EAL_sf"/>
</dbReference>
<feature type="domain" description="CBS" evidence="6">
    <location>
        <begin position="23"/>
        <end position="89"/>
    </location>
</feature>
<dbReference type="OrthoDB" id="9813903at2"/>
<dbReference type="NCBIfam" id="TIGR00254">
    <property type="entry name" value="GGDEF"/>
    <property type="match status" value="1"/>
</dbReference>
<dbReference type="SUPFAM" id="SSF55073">
    <property type="entry name" value="Nucleotide cyclase"/>
    <property type="match status" value="1"/>
</dbReference>
<accession>B0C150</accession>
<dbReference type="InterPro" id="IPR052155">
    <property type="entry name" value="Biofilm_reg_signaling"/>
</dbReference>
<proteinExistence type="predicted"/>
<dbReference type="PROSITE" id="PS50113">
    <property type="entry name" value="PAC"/>
    <property type="match status" value="4"/>
</dbReference>
<feature type="domain" description="PAS" evidence="2">
    <location>
        <begin position="476"/>
        <end position="546"/>
    </location>
</feature>
<dbReference type="PANTHER" id="PTHR44757:SF4">
    <property type="entry name" value="DIGUANYLATE CYCLASE DGCE-RELATED"/>
    <property type="match status" value="1"/>
</dbReference>
<dbReference type="Pfam" id="PF00990">
    <property type="entry name" value="GGDEF"/>
    <property type="match status" value="1"/>
</dbReference>
<feature type="domain" description="PAS" evidence="2">
    <location>
        <begin position="601"/>
        <end position="671"/>
    </location>
</feature>
<dbReference type="CDD" id="cd04620">
    <property type="entry name" value="CBS_two-component_sensor_histidine_kinase_repeat1"/>
    <property type="match status" value="1"/>
</dbReference>
<dbReference type="Proteomes" id="UP000000268">
    <property type="component" value="Chromosome"/>
</dbReference>
<dbReference type="InterPro" id="IPR035965">
    <property type="entry name" value="PAS-like_dom_sf"/>
</dbReference>
<dbReference type="SMART" id="SM00091">
    <property type="entry name" value="PAS"/>
    <property type="match status" value="4"/>
</dbReference>
<evidence type="ECO:0000259" key="3">
    <source>
        <dbReference type="PROSITE" id="PS50113"/>
    </source>
</evidence>
<dbReference type="Gene3D" id="3.10.580.10">
    <property type="entry name" value="CBS-domain"/>
    <property type="match status" value="2"/>
</dbReference>
<dbReference type="PROSITE" id="PS50887">
    <property type="entry name" value="GGDEF"/>
    <property type="match status" value="1"/>
</dbReference>
<feature type="domain" description="CBS" evidence="6">
    <location>
        <begin position="98"/>
        <end position="158"/>
    </location>
</feature>
<dbReference type="FunFam" id="3.30.70.270:FF:000001">
    <property type="entry name" value="Diguanylate cyclase domain protein"/>
    <property type="match status" value="1"/>
</dbReference>
<dbReference type="CDD" id="cd00130">
    <property type="entry name" value="PAS"/>
    <property type="match status" value="4"/>
</dbReference>
<evidence type="ECO:0000313" key="8">
    <source>
        <dbReference type="Proteomes" id="UP000000268"/>
    </source>
</evidence>
<dbReference type="InterPro" id="IPR013767">
    <property type="entry name" value="PAS_fold"/>
</dbReference>
<dbReference type="SMART" id="SM00116">
    <property type="entry name" value="CBS"/>
    <property type="match status" value="4"/>
</dbReference>
<evidence type="ECO:0000256" key="1">
    <source>
        <dbReference type="PROSITE-ProRule" id="PRU00703"/>
    </source>
</evidence>
<dbReference type="Pfam" id="PF00989">
    <property type="entry name" value="PAS"/>
    <property type="match status" value="1"/>
</dbReference>
<dbReference type="InterPro" id="IPR013655">
    <property type="entry name" value="PAS_fold_3"/>
</dbReference>
<dbReference type="RefSeq" id="WP_012163846.1">
    <property type="nucleotide sequence ID" value="NC_009925.1"/>
</dbReference>
<dbReference type="InterPro" id="IPR000014">
    <property type="entry name" value="PAS"/>
</dbReference>
<keyword evidence="1" id="KW-0129">CBS domain</keyword>
<dbReference type="InterPro" id="IPR000160">
    <property type="entry name" value="GGDEF_dom"/>
</dbReference>